<dbReference type="GO" id="GO:0016036">
    <property type="term" value="P:cellular response to phosphate starvation"/>
    <property type="evidence" value="ECO:0007669"/>
    <property type="project" value="TreeGrafter"/>
</dbReference>
<evidence type="ECO:0000313" key="15">
    <source>
        <dbReference type="EMBL" id="RRJ66277.1"/>
    </source>
</evidence>
<dbReference type="GO" id="GO:0005886">
    <property type="term" value="C:plasma membrane"/>
    <property type="evidence" value="ECO:0007669"/>
    <property type="project" value="UniProtKB-SubCell"/>
</dbReference>
<dbReference type="Gene3D" id="3.30.565.10">
    <property type="entry name" value="Histidine kinase-like ATPase, C-terminal domain"/>
    <property type="match status" value="1"/>
</dbReference>
<evidence type="ECO:0000256" key="7">
    <source>
        <dbReference type="ARBA" id="ARBA00022741"/>
    </source>
</evidence>
<dbReference type="InterPro" id="IPR036890">
    <property type="entry name" value="HATPase_C_sf"/>
</dbReference>
<feature type="domain" description="Histidine kinase" evidence="14">
    <location>
        <begin position="120"/>
        <end position="327"/>
    </location>
</feature>
<dbReference type="EMBL" id="RRCN01000001">
    <property type="protein sequence ID" value="RRJ66277.1"/>
    <property type="molecule type" value="Genomic_DNA"/>
</dbReference>
<comment type="subcellular location">
    <subcellularLocation>
        <location evidence="2">Cell membrane</location>
        <topology evidence="2">Multi-pass membrane protein</topology>
    </subcellularLocation>
</comment>
<evidence type="ECO:0000256" key="9">
    <source>
        <dbReference type="ARBA" id="ARBA00022840"/>
    </source>
</evidence>
<dbReference type="PANTHER" id="PTHR45453">
    <property type="entry name" value="PHOSPHATE REGULON SENSOR PROTEIN PHOR"/>
    <property type="match status" value="1"/>
</dbReference>
<dbReference type="GO" id="GO:0005524">
    <property type="term" value="F:ATP binding"/>
    <property type="evidence" value="ECO:0007669"/>
    <property type="project" value="UniProtKB-KW"/>
</dbReference>
<evidence type="ECO:0000313" key="16">
    <source>
        <dbReference type="Proteomes" id="UP000267017"/>
    </source>
</evidence>
<keyword evidence="5" id="KW-0808">Transferase</keyword>
<dbReference type="InterPro" id="IPR005467">
    <property type="entry name" value="His_kinase_dom"/>
</dbReference>
<evidence type="ECO:0000256" key="12">
    <source>
        <dbReference type="ARBA" id="ARBA00023136"/>
    </source>
</evidence>
<dbReference type="PANTHER" id="PTHR45453:SF2">
    <property type="entry name" value="HISTIDINE KINASE"/>
    <property type="match status" value="1"/>
</dbReference>
<keyword evidence="9" id="KW-0067">ATP-binding</keyword>
<evidence type="ECO:0000256" key="6">
    <source>
        <dbReference type="ARBA" id="ARBA00022692"/>
    </source>
</evidence>
<dbReference type="RefSeq" id="WP_128634067.1">
    <property type="nucleotide sequence ID" value="NZ_RRCN01000001.1"/>
</dbReference>
<comment type="caution">
    <text evidence="15">The sequence shown here is derived from an EMBL/GenBank/DDBJ whole genome shotgun (WGS) entry which is preliminary data.</text>
</comment>
<evidence type="ECO:0000256" key="13">
    <source>
        <dbReference type="SAM" id="Phobius"/>
    </source>
</evidence>
<dbReference type="GO" id="GO:0000155">
    <property type="term" value="F:phosphorelay sensor kinase activity"/>
    <property type="evidence" value="ECO:0007669"/>
    <property type="project" value="TreeGrafter"/>
</dbReference>
<keyword evidence="11" id="KW-0902">Two-component regulatory system</keyword>
<evidence type="ECO:0000256" key="3">
    <source>
        <dbReference type="ARBA" id="ARBA00012438"/>
    </source>
</evidence>
<dbReference type="OrthoDB" id="9780487at2"/>
<dbReference type="SUPFAM" id="SSF55874">
    <property type="entry name" value="ATPase domain of HSP90 chaperone/DNA topoisomerase II/histidine kinase"/>
    <property type="match status" value="1"/>
</dbReference>
<dbReference type="InterPro" id="IPR004358">
    <property type="entry name" value="Sig_transdc_His_kin-like_C"/>
</dbReference>
<dbReference type="Pfam" id="PF02518">
    <property type="entry name" value="HATPase_c"/>
    <property type="match status" value="1"/>
</dbReference>
<keyword evidence="6 13" id="KW-0812">Transmembrane</keyword>
<dbReference type="EC" id="2.7.13.3" evidence="3"/>
<feature type="transmembrane region" description="Helical" evidence="13">
    <location>
        <begin position="12"/>
        <end position="28"/>
    </location>
</feature>
<evidence type="ECO:0000256" key="5">
    <source>
        <dbReference type="ARBA" id="ARBA00022679"/>
    </source>
</evidence>
<dbReference type="CDD" id="cd16948">
    <property type="entry name" value="HATPase_BceS-YxdK-YvcQ-like"/>
    <property type="match status" value="1"/>
</dbReference>
<keyword evidence="10 13" id="KW-1133">Transmembrane helix</keyword>
<proteinExistence type="predicted"/>
<dbReference type="PRINTS" id="PR00344">
    <property type="entry name" value="BCTRLSENSOR"/>
</dbReference>
<dbReference type="SMART" id="SM00387">
    <property type="entry name" value="HATPase_c"/>
    <property type="match status" value="1"/>
</dbReference>
<keyword evidence="16" id="KW-1185">Reference proteome</keyword>
<evidence type="ECO:0000256" key="4">
    <source>
        <dbReference type="ARBA" id="ARBA00022475"/>
    </source>
</evidence>
<sequence length="327" mass="37623">MRLFIREQRPLIVVYVLQLIVITLVYWLDGYRHLTISLYAALLSTCLLAAYLVFRYLTNRTFYRRLEEPRGAIRGFGEVEPGSPLSDSLQQLLKTQYRFYLAEISEQQSKIDGHLHFINQWVHQMKTPLSVIHLMVQNDDDPKAVAIGDEVDRLRKGLEMVLYTARLDTFEHDFLVETLDLEQLVRSVVSAQKRLFIRRKVFPVIELEETLTIASDEKWLSFVLTQIVTNAVRYTTGENGKIRFRAFAREREVVLEIADEGVGIPESDLPRVFDAYFTGENGRSFQESTGMGLYLVKQICGKLGHRVELESQAGHGTTVRIVFSGVF</sequence>
<protein>
    <recommendedName>
        <fullName evidence="3">histidine kinase</fullName>
        <ecNumber evidence="3">2.7.13.3</ecNumber>
    </recommendedName>
</protein>
<dbReference type="InterPro" id="IPR050351">
    <property type="entry name" value="BphY/WalK/GraS-like"/>
</dbReference>
<dbReference type="PROSITE" id="PS50109">
    <property type="entry name" value="HIS_KIN"/>
    <property type="match status" value="1"/>
</dbReference>
<organism evidence="15 16">
    <name type="scientific">Paenibacillus oralis</name>
    <dbReference type="NCBI Taxonomy" id="2490856"/>
    <lineage>
        <taxon>Bacteria</taxon>
        <taxon>Bacillati</taxon>
        <taxon>Bacillota</taxon>
        <taxon>Bacilli</taxon>
        <taxon>Bacillales</taxon>
        <taxon>Paenibacillaceae</taxon>
        <taxon>Paenibacillus</taxon>
    </lineage>
</organism>
<dbReference type="Proteomes" id="UP000267017">
    <property type="component" value="Unassembled WGS sequence"/>
</dbReference>
<reference evidence="15 16" key="1">
    <citation type="submission" date="2018-11" db="EMBL/GenBank/DDBJ databases">
        <title>Genome sequencing of Paenibacillus sp. KCOM 3021 (= ChDC PVNT-B20).</title>
        <authorList>
            <person name="Kook J.-K."/>
            <person name="Park S.-N."/>
            <person name="Lim Y.K."/>
        </authorList>
    </citation>
    <scope>NUCLEOTIDE SEQUENCE [LARGE SCALE GENOMIC DNA]</scope>
    <source>
        <strain evidence="15 16">KCOM 3021</strain>
    </source>
</reference>
<evidence type="ECO:0000256" key="2">
    <source>
        <dbReference type="ARBA" id="ARBA00004651"/>
    </source>
</evidence>
<keyword evidence="7" id="KW-0547">Nucleotide-binding</keyword>
<dbReference type="FunFam" id="3.30.565.10:FF:000057">
    <property type="entry name" value="Sensor histidine kinase"/>
    <property type="match status" value="1"/>
</dbReference>
<keyword evidence="4" id="KW-1003">Cell membrane</keyword>
<name>A0A3P3U7C7_9BACL</name>
<evidence type="ECO:0000256" key="8">
    <source>
        <dbReference type="ARBA" id="ARBA00022777"/>
    </source>
</evidence>
<evidence type="ECO:0000256" key="1">
    <source>
        <dbReference type="ARBA" id="ARBA00000085"/>
    </source>
</evidence>
<comment type="catalytic activity">
    <reaction evidence="1">
        <text>ATP + protein L-histidine = ADP + protein N-phospho-L-histidine.</text>
        <dbReference type="EC" id="2.7.13.3"/>
    </reaction>
</comment>
<keyword evidence="8 15" id="KW-0418">Kinase</keyword>
<keyword evidence="12 13" id="KW-0472">Membrane</keyword>
<gene>
    <name evidence="15" type="ORF">EHV15_27700</name>
</gene>
<dbReference type="InterPro" id="IPR003594">
    <property type="entry name" value="HATPase_dom"/>
</dbReference>
<feature type="transmembrane region" description="Helical" evidence="13">
    <location>
        <begin position="34"/>
        <end position="54"/>
    </location>
</feature>
<accession>A0A3P3U7C7</accession>
<dbReference type="GO" id="GO:0004721">
    <property type="term" value="F:phosphoprotein phosphatase activity"/>
    <property type="evidence" value="ECO:0007669"/>
    <property type="project" value="TreeGrafter"/>
</dbReference>
<dbReference type="AlphaFoldDB" id="A0A3P3U7C7"/>
<evidence type="ECO:0000259" key="14">
    <source>
        <dbReference type="PROSITE" id="PS50109"/>
    </source>
</evidence>
<evidence type="ECO:0000256" key="11">
    <source>
        <dbReference type="ARBA" id="ARBA00023012"/>
    </source>
</evidence>
<evidence type="ECO:0000256" key="10">
    <source>
        <dbReference type="ARBA" id="ARBA00022989"/>
    </source>
</evidence>